<comment type="cofactor">
    <cofactor evidence="10">
        <name>Mn(2+)</name>
        <dbReference type="ChEBI" id="CHEBI:29035"/>
    </cofactor>
    <text evidence="10">Binds 2 manganese ions per subunit.</text>
</comment>
<dbReference type="Gene3D" id="3.40.720.10">
    <property type="entry name" value="Alkaline Phosphatase, subunit A"/>
    <property type="match status" value="1"/>
</dbReference>
<feature type="binding site" evidence="10 13">
    <location>
        <position position="440"/>
    </location>
    <ligand>
        <name>Mn(2+)</name>
        <dbReference type="ChEBI" id="CHEBI:29035"/>
        <label>2</label>
    </ligand>
</feature>
<keyword evidence="7 10" id="KW-0464">Manganese</keyword>
<evidence type="ECO:0000313" key="17">
    <source>
        <dbReference type="Proteomes" id="UP000632828"/>
    </source>
</evidence>
<evidence type="ECO:0000256" key="13">
    <source>
        <dbReference type="PIRSR" id="PIRSR001492-3"/>
    </source>
</evidence>
<dbReference type="PIRSF" id="PIRSF001492">
    <property type="entry name" value="IPGAM"/>
    <property type="match status" value="1"/>
</dbReference>
<feature type="binding site" evidence="10 12">
    <location>
        <position position="185"/>
    </location>
    <ligand>
        <name>substrate</name>
    </ligand>
</feature>
<feature type="domain" description="Metalloenzyme" evidence="14">
    <location>
        <begin position="6"/>
        <end position="495"/>
    </location>
</feature>
<dbReference type="Gene3D" id="3.40.1450.10">
    <property type="entry name" value="BPG-independent phosphoglycerate mutase, domain B"/>
    <property type="match status" value="1"/>
</dbReference>
<dbReference type="InterPro" id="IPR017850">
    <property type="entry name" value="Alkaline_phosphatase_core_sf"/>
</dbReference>
<dbReference type="CDD" id="cd16010">
    <property type="entry name" value="iPGM"/>
    <property type="match status" value="1"/>
</dbReference>
<dbReference type="HAMAP" id="MF_01038">
    <property type="entry name" value="GpmI"/>
    <property type="match status" value="1"/>
</dbReference>
<evidence type="ECO:0000256" key="11">
    <source>
        <dbReference type="PIRSR" id="PIRSR001492-1"/>
    </source>
</evidence>
<comment type="caution">
    <text evidence="16">The sequence shown here is derived from an EMBL/GenBank/DDBJ whole genome shotgun (WGS) entry which is preliminary data.</text>
</comment>
<comment type="subunit">
    <text evidence="10">Monomer.</text>
</comment>
<dbReference type="InterPro" id="IPR036646">
    <property type="entry name" value="PGAM_B_sf"/>
</dbReference>
<evidence type="ECO:0000256" key="9">
    <source>
        <dbReference type="ARBA" id="ARBA00071648"/>
    </source>
</evidence>
<keyword evidence="17" id="KW-1185">Reference proteome</keyword>
<dbReference type="UniPathway" id="UPA00109">
    <property type="reaction ID" value="UER00186"/>
</dbReference>
<dbReference type="GO" id="GO:0006007">
    <property type="term" value="P:glucose catabolic process"/>
    <property type="evidence" value="ECO:0007669"/>
    <property type="project" value="InterPro"/>
</dbReference>
<evidence type="ECO:0000259" key="15">
    <source>
        <dbReference type="Pfam" id="PF06415"/>
    </source>
</evidence>
<protein>
    <recommendedName>
        <fullName evidence="9 10">2,3-bisphosphoglycerate-independent phosphoglycerate mutase</fullName>
        <shortName evidence="10">BPG-independent PGAM</shortName>
        <shortName evidence="10">Phosphoglyceromutase</shortName>
        <shortName evidence="10">iPGM</shortName>
        <ecNumber evidence="4 10">5.4.2.12</ecNumber>
    </recommendedName>
</protein>
<dbReference type="GO" id="GO:0030145">
    <property type="term" value="F:manganese ion binding"/>
    <property type="evidence" value="ECO:0007669"/>
    <property type="project" value="UniProtKB-UniRule"/>
</dbReference>
<comment type="function">
    <text evidence="10">Catalyzes the interconversion of 2-phosphoglycerate and 3-phosphoglycerate.</text>
</comment>
<comment type="pathway">
    <text evidence="2 10">Carbohydrate degradation; glycolysis; pyruvate from D-glyceraldehyde 3-phosphate: step 3/5.</text>
</comment>
<feature type="active site" description="Phosphoserine intermediate" evidence="10 11">
    <location>
        <position position="62"/>
    </location>
</feature>
<feature type="binding site" evidence="10 12">
    <location>
        <begin position="256"/>
        <end position="259"/>
    </location>
    <ligand>
        <name>substrate</name>
    </ligand>
</feature>
<dbReference type="Pfam" id="PF01676">
    <property type="entry name" value="Metalloenzyme"/>
    <property type="match status" value="1"/>
</dbReference>
<evidence type="ECO:0000313" key="16">
    <source>
        <dbReference type="EMBL" id="MBD1401178.1"/>
    </source>
</evidence>
<dbReference type="InterPro" id="IPR005995">
    <property type="entry name" value="Pgm_bpd_ind"/>
</dbReference>
<feature type="binding site" evidence="10 12">
    <location>
        <position position="330"/>
    </location>
    <ligand>
        <name>substrate</name>
    </ligand>
</feature>
<dbReference type="NCBIfam" id="TIGR01307">
    <property type="entry name" value="pgm_bpd_ind"/>
    <property type="match status" value="1"/>
</dbReference>
<dbReference type="GO" id="GO:0006096">
    <property type="term" value="P:glycolytic process"/>
    <property type="evidence" value="ECO:0007669"/>
    <property type="project" value="UniProtKB-UniRule"/>
</dbReference>
<feature type="binding site" evidence="10 12">
    <location>
        <position position="123"/>
    </location>
    <ligand>
        <name>substrate</name>
    </ligand>
</feature>
<dbReference type="RefSeq" id="WP_191156507.1">
    <property type="nucleotide sequence ID" value="NZ_JACWUN010000012.1"/>
</dbReference>
<evidence type="ECO:0000256" key="12">
    <source>
        <dbReference type="PIRSR" id="PIRSR001492-2"/>
    </source>
</evidence>
<organism evidence="16 17">
    <name type="scientific">Pelovirga terrestris</name>
    <dbReference type="NCBI Taxonomy" id="2771352"/>
    <lineage>
        <taxon>Bacteria</taxon>
        <taxon>Pseudomonadati</taxon>
        <taxon>Thermodesulfobacteriota</taxon>
        <taxon>Desulfuromonadia</taxon>
        <taxon>Geobacterales</taxon>
        <taxon>Geobacteraceae</taxon>
        <taxon>Pelovirga</taxon>
    </lineage>
</organism>
<gene>
    <name evidence="10" type="primary">gpmI</name>
    <name evidence="16" type="ORF">ICT70_10880</name>
</gene>
<dbReference type="FunFam" id="3.40.1450.10:FF:000001">
    <property type="entry name" value="2,3-bisphosphoglycerate-independent phosphoglycerate mutase"/>
    <property type="match status" value="1"/>
</dbReference>
<proteinExistence type="inferred from homology"/>
<dbReference type="InterPro" id="IPR011258">
    <property type="entry name" value="BPG-indep_PGM_N"/>
</dbReference>
<dbReference type="AlphaFoldDB" id="A0A8J6QYF3"/>
<feature type="binding site" evidence="10 13">
    <location>
        <position position="62"/>
    </location>
    <ligand>
        <name>Mn(2+)</name>
        <dbReference type="ChEBI" id="CHEBI:29035"/>
        <label>2</label>
    </ligand>
</feature>
<evidence type="ECO:0000256" key="4">
    <source>
        <dbReference type="ARBA" id="ARBA00012026"/>
    </source>
</evidence>
<feature type="binding site" evidence="10 13">
    <location>
        <position position="439"/>
    </location>
    <ligand>
        <name>Mn(2+)</name>
        <dbReference type="ChEBI" id="CHEBI:29035"/>
        <label>2</label>
    </ligand>
</feature>
<feature type="domain" description="BPG-independent PGAM N-terminal" evidence="15">
    <location>
        <begin position="82"/>
        <end position="294"/>
    </location>
</feature>
<dbReference type="SUPFAM" id="SSF64158">
    <property type="entry name" value="2,3-Bisphosphoglycerate-independent phosphoglycerate mutase, substrate-binding domain"/>
    <property type="match status" value="1"/>
</dbReference>
<comment type="similarity">
    <text evidence="3 10">Belongs to the BPG-independent phosphoglycerate mutase family.</text>
</comment>
<evidence type="ECO:0000256" key="5">
    <source>
        <dbReference type="ARBA" id="ARBA00022723"/>
    </source>
</evidence>
<dbReference type="GO" id="GO:0004619">
    <property type="term" value="F:phosphoglycerate mutase activity"/>
    <property type="evidence" value="ECO:0007669"/>
    <property type="project" value="UniProtKB-UniRule"/>
</dbReference>
<name>A0A8J6QYF3_9BACT</name>
<evidence type="ECO:0000256" key="3">
    <source>
        <dbReference type="ARBA" id="ARBA00008819"/>
    </source>
</evidence>
<comment type="catalytic activity">
    <reaction evidence="1 10">
        <text>(2R)-2-phosphoglycerate = (2R)-3-phosphoglycerate</text>
        <dbReference type="Rhea" id="RHEA:15901"/>
        <dbReference type="ChEBI" id="CHEBI:58272"/>
        <dbReference type="ChEBI" id="CHEBI:58289"/>
        <dbReference type="EC" id="5.4.2.12"/>
    </reaction>
</comment>
<accession>A0A8J6QYF3</accession>
<feature type="binding site" evidence="10 13">
    <location>
        <position position="457"/>
    </location>
    <ligand>
        <name>Mn(2+)</name>
        <dbReference type="ChEBI" id="CHEBI:29035"/>
        <label>1</label>
    </ligand>
</feature>
<dbReference type="SUPFAM" id="SSF53649">
    <property type="entry name" value="Alkaline phosphatase-like"/>
    <property type="match status" value="1"/>
</dbReference>
<dbReference type="InterPro" id="IPR006124">
    <property type="entry name" value="Metalloenzyme"/>
</dbReference>
<dbReference type="Proteomes" id="UP000632828">
    <property type="component" value="Unassembled WGS sequence"/>
</dbReference>
<evidence type="ECO:0000256" key="7">
    <source>
        <dbReference type="ARBA" id="ARBA00023211"/>
    </source>
</evidence>
<dbReference type="EC" id="5.4.2.12" evidence="4 10"/>
<feature type="binding site" evidence="10 13">
    <location>
        <position position="402"/>
    </location>
    <ligand>
        <name>Mn(2+)</name>
        <dbReference type="ChEBI" id="CHEBI:29035"/>
        <label>1</label>
    </ligand>
</feature>
<keyword evidence="8 10" id="KW-0413">Isomerase</keyword>
<dbReference type="PANTHER" id="PTHR31637:SF0">
    <property type="entry name" value="2,3-BISPHOSPHOGLYCERATE-INDEPENDENT PHOSPHOGLYCERATE MUTASE"/>
    <property type="match status" value="1"/>
</dbReference>
<feature type="binding site" evidence="10 12">
    <location>
        <begin position="153"/>
        <end position="154"/>
    </location>
    <ligand>
        <name>substrate</name>
    </ligand>
</feature>
<dbReference type="Pfam" id="PF06415">
    <property type="entry name" value="iPGM_N"/>
    <property type="match status" value="1"/>
</dbReference>
<evidence type="ECO:0000259" key="14">
    <source>
        <dbReference type="Pfam" id="PF01676"/>
    </source>
</evidence>
<keyword evidence="5 10" id="KW-0479">Metal-binding</keyword>
<feature type="binding site" evidence="10 13">
    <location>
        <position position="12"/>
    </location>
    <ligand>
        <name>Mn(2+)</name>
        <dbReference type="ChEBI" id="CHEBI:29035"/>
        <label>2</label>
    </ligand>
</feature>
<dbReference type="GO" id="GO:0005829">
    <property type="term" value="C:cytosol"/>
    <property type="evidence" value="ECO:0007669"/>
    <property type="project" value="TreeGrafter"/>
</dbReference>
<dbReference type="EMBL" id="JACWUN010000012">
    <property type="protein sequence ID" value="MBD1401178.1"/>
    <property type="molecule type" value="Genomic_DNA"/>
</dbReference>
<reference evidence="16" key="1">
    <citation type="submission" date="2020-09" db="EMBL/GenBank/DDBJ databases">
        <title>Pelobacter alkaliphilus sp. nov., a novel anaerobic arsenate-reducing bacterium from terrestrial mud volcano.</title>
        <authorList>
            <person name="Khomyakova M.A."/>
            <person name="Merkel A.Y."/>
            <person name="Slobodkin A.I."/>
        </authorList>
    </citation>
    <scope>NUCLEOTIDE SEQUENCE</scope>
    <source>
        <strain evidence="16">M08fum</strain>
    </source>
</reference>
<evidence type="ECO:0000256" key="8">
    <source>
        <dbReference type="ARBA" id="ARBA00023235"/>
    </source>
</evidence>
<feature type="binding site" evidence="10 13">
    <location>
        <position position="398"/>
    </location>
    <ligand>
        <name>Mn(2+)</name>
        <dbReference type="ChEBI" id="CHEBI:29035"/>
        <label>1</label>
    </ligand>
</feature>
<keyword evidence="6 10" id="KW-0324">Glycolysis</keyword>
<feature type="binding site" evidence="10 12">
    <location>
        <position position="191"/>
    </location>
    <ligand>
        <name>substrate</name>
    </ligand>
</feature>
<evidence type="ECO:0000256" key="10">
    <source>
        <dbReference type="HAMAP-Rule" id="MF_01038"/>
    </source>
</evidence>
<sequence>MTPTLVALVILDGWGKNDSCVGNAVCQARTPVMDRLVAQWPHAHLSASGRDVGLPDGQMGNSEVGHLNIGAGRIVYQDLTRISLAIEDGSFFSNPALSAVCAQTAHSGKKLHLLGLVSDGGVHSHISHIDALVNMAGQAGVTQICIHAFMDGRDTPPSSGRGFLADLEQRLQQLGAGRIATVTGRYWAMDRDNRWDRVERAYRAMVEGVGTQVDSAEAAMEQAYAAGQTDEFVEPCIIGAPATIDDGDGVIFFNFRADRAREITRALTSVNFDSFERRKVPQLASYVCLTEYDETFNLPVAFATESYPAILADVLANAGLRQLRIAETEKYAHVTFFFNGGVERAWPGEDRVLIPSPQEVATYDQKPSMSAFELTDEMLKRVATGNYQFIVLNFANCDMVGHTGVLSAAIEAVETVDTCLGRVVDAVTAAGGALLITADHGNCEQMTDAGGQSHTAHTSNRVPLVLVDPQRPKQPLADGILADLAPTVIELLGLEQPPAMTGRSLLVDA</sequence>
<evidence type="ECO:0000256" key="6">
    <source>
        <dbReference type="ARBA" id="ARBA00023152"/>
    </source>
</evidence>
<evidence type="ECO:0000256" key="2">
    <source>
        <dbReference type="ARBA" id="ARBA00004798"/>
    </source>
</evidence>
<dbReference type="PANTHER" id="PTHR31637">
    <property type="entry name" value="2,3-BISPHOSPHOGLYCERATE-INDEPENDENT PHOSPHOGLYCERATE MUTASE"/>
    <property type="match status" value="1"/>
</dbReference>
<evidence type="ECO:0000256" key="1">
    <source>
        <dbReference type="ARBA" id="ARBA00000370"/>
    </source>
</evidence>